<evidence type="ECO:0000313" key="9">
    <source>
        <dbReference type="EMBL" id="QHQ59938.1"/>
    </source>
</evidence>
<sequence length="308" mass="34442">MASSINPKTVISPKKPWTKSRLHNFFTDLFIHSILAVTALTCLLPFIHVFSKSVSEEAFVIANKIILLPKGFTLDAYRKIFADFSILRSLYVSIVVTIAFTVLGMIITICAAYPLSRKTLKGRSVFTFLFMFTMYFGGGIIPEYLLINNLNLLDTWWAMILPLAFSPYNLLIMKTTLQNTISDSLVESAVIDGAGQFRILKSIVLPLSKPIIATLSLFYAVGRWNAYQDALFYIKQNIDLRPLQLKLYYLVVAATESFQAAAEGSAQYTSPEVLKASCIMFATIPILCIYPFVQKYFVQGTMIGAVKG</sequence>
<dbReference type="PANTHER" id="PTHR43744:SF9">
    <property type="entry name" value="POLYGALACTURONAN_RHAMNOGALACTURONAN TRANSPORT SYSTEM PERMEASE PROTEIN YTCP"/>
    <property type="match status" value="1"/>
</dbReference>
<dbReference type="AlphaFoldDB" id="A0A6P1TKW2"/>
<dbReference type="CDD" id="cd06261">
    <property type="entry name" value="TM_PBP2"/>
    <property type="match status" value="1"/>
</dbReference>
<keyword evidence="3" id="KW-1003">Cell membrane</keyword>
<evidence type="ECO:0000256" key="5">
    <source>
        <dbReference type="ARBA" id="ARBA00022989"/>
    </source>
</evidence>
<dbReference type="KEGG" id="anr:Ana3638_03365"/>
<evidence type="ECO:0000256" key="3">
    <source>
        <dbReference type="ARBA" id="ARBA00022475"/>
    </source>
</evidence>
<dbReference type="EMBL" id="CP048000">
    <property type="protein sequence ID" value="QHQ59938.1"/>
    <property type="molecule type" value="Genomic_DNA"/>
</dbReference>
<comment type="subcellular location">
    <subcellularLocation>
        <location evidence="1 7">Cell membrane</location>
        <topology evidence="1 7">Multi-pass membrane protein</topology>
    </subcellularLocation>
</comment>
<feature type="transmembrane region" description="Helical" evidence="7">
    <location>
        <begin position="125"/>
        <end position="147"/>
    </location>
</feature>
<feature type="transmembrane region" description="Helical" evidence="7">
    <location>
        <begin position="90"/>
        <end position="113"/>
    </location>
</feature>
<keyword evidence="5 7" id="KW-1133">Transmembrane helix</keyword>
<evidence type="ECO:0000313" key="10">
    <source>
        <dbReference type="Proteomes" id="UP000464314"/>
    </source>
</evidence>
<dbReference type="InterPro" id="IPR000515">
    <property type="entry name" value="MetI-like"/>
</dbReference>
<proteinExistence type="inferred from homology"/>
<keyword evidence="4 7" id="KW-0812">Transmembrane</keyword>
<protein>
    <submittedName>
        <fullName evidence="9">ABC transporter permease subunit</fullName>
    </submittedName>
</protein>
<keyword evidence="2 7" id="KW-0813">Transport</keyword>
<feature type="domain" description="ABC transmembrane type-1" evidence="8">
    <location>
        <begin position="90"/>
        <end position="291"/>
    </location>
</feature>
<comment type="similarity">
    <text evidence="7">Belongs to the binding-protein-dependent transport system permease family.</text>
</comment>
<accession>A0A6P1TKW2</accession>
<evidence type="ECO:0000256" key="1">
    <source>
        <dbReference type="ARBA" id="ARBA00004651"/>
    </source>
</evidence>
<dbReference type="RefSeq" id="WP_161836774.1">
    <property type="nucleotide sequence ID" value="NZ_CP048000.1"/>
</dbReference>
<gene>
    <name evidence="9" type="ORF">Ana3638_03365</name>
</gene>
<dbReference type="Proteomes" id="UP000464314">
    <property type="component" value="Chromosome"/>
</dbReference>
<organism evidence="9 10">
    <name type="scientific">Anaerocolumna sedimenticola</name>
    <dbReference type="NCBI Taxonomy" id="2696063"/>
    <lineage>
        <taxon>Bacteria</taxon>
        <taxon>Bacillati</taxon>
        <taxon>Bacillota</taxon>
        <taxon>Clostridia</taxon>
        <taxon>Lachnospirales</taxon>
        <taxon>Lachnospiraceae</taxon>
        <taxon>Anaerocolumna</taxon>
    </lineage>
</organism>
<keyword evidence="10" id="KW-1185">Reference proteome</keyword>
<dbReference type="GO" id="GO:0055085">
    <property type="term" value="P:transmembrane transport"/>
    <property type="evidence" value="ECO:0007669"/>
    <property type="project" value="InterPro"/>
</dbReference>
<evidence type="ECO:0000256" key="2">
    <source>
        <dbReference type="ARBA" id="ARBA00022448"/>
    </source>
</evidence>
<dbReference type="PANTHER" id="PTHR43744">
    <property type="entry name" value="ABC TRANSPORTER PERMEASE PROTEIN MG189-RELATED-RELATED"/>
    <property type="match status" value="1"/>
</dbReference>
<dbReference type="SUPFAM" id="SSF161098">
    <property type="entry name" value="MetI-like"/>
    <property type="match status" value="1"/>
</dbReference>
<evidence type="ECO:0000256" key="4">
    <source>
        <dbReference type="ARBA" id="ARBA00022692"/>
    </source>
</evidence>
<name>A0A6P1TKW2_9FIRM</name>
<dbReference type="GO" id="GO:0005886">
    <property type="term" value="C:plasma membrane"/>
    <property type="evidence" value="ECO:0007669"/>
    <property type="project" value="UniProtKB-SubCell"/>
</dbReference>
<dbReference type="Gene3D" id="1.10.3720.10">
    <property type="entry name" value="MetI-like"/>
    <property type="match status" value="1"/>
</dbReference>
<feature type="transmembrane region" description="Helical" evidence="7">
    <location>
        <begin position="153"/>
        <end position="172"/>
    </location>
</feature>
<dbReference type="Pfam" id="PF00528">
    <property type="entry name" value="BPD_transp_1"/>
    <property type="match status" value="1"/>
</dbReference>
<dbReference type="InterPro" id="IPR035906">
    <property type="entry name" value="MetI-like_sf"/>
</dbReference>
<evidence type="ECO:0000256" key="6">
    <source>
        <dbReference type="ARBA" id="ARBA00023136"/>
    </source>
</evidence>
<keyword evidence="6 7" id="KW-0472">Membrane</keyword>
<evidence type="ECO:0000259" key="8">
    <source>
        <dbReference type="PROSITE" id="PS50928"/>
    </source>
</evidence>
<evidence type="ECO:0000256" key="7">
    <source>
        <dbReference type="RuleBase" id="RU363032"/>
    </source>
</evidence>
<dbReference type="PROSITE" id="PS50928">
    <property type="entry name" value="ABC_TM1"/>
    <property type="match status" value="1"/>
</dbReference>
<feature type="transmembrane region" description="Helical" evidence="7">
    <location>
        <begin position="29"/>
        <end position="50"/>
    </location>
</feature>
<reference evidence="9 10" key="1">
    <citation type="submission" date="2020-01" db="EMBL/GenBank/DDBJ databases">
        <title>Genome analysis of Anaerocolumna sp. CBA3638.</title>
        <authorList>
            <person name="Kim J."/>
            <person name="Roh S.W."/>
        </authorList>
    </citation>
    <scope>NUCLEOTIDE SEQUENCE [LARGE SCALE GENOMIC DNA]</scope>
    <source>
        <strain evidence="9 10">CBA3638</strain>
    </source>
</reference>